<name>A0A7K9IJJ0_9CORV</name>
<dbReference type="InterPro" id="IPR026295">
    <property type="entry name" value="CCD81"/>
</dbReference>
<dbReference type="GO" id="GO:0005815">
    <property type="term" value="C:microtubule organizing center"/>
    <property type="evidence" value="ECO:0007669"/>
    <property type="project" value="TreeGrafter"/>
</dbReference>
<reference evidence="2 3" key="1">
    <citation type="submission" date="2019-09" db="EMBL/GenBank/DDBJ databases">
        <title>Bird 10,000 Genomes (B10K) Project - Family phase.</title>
        <authorList>
            <person name="Zhang G."/>
        </authorList>
    </citation>
    <scope>NUCLEOTIDE SEQUENCE [LARGE SCALE GENOMIC DNA]</scope>
    <source>
        <strain evidence="2">B10K-DU-001-33</strain>
        <tissue evidence="2">Muscle</tissue>
    </source>
</reference>
<gene>
    <name evidence="2" type="primary">Ccdc81_0</name>
    <name evidence="2" type="ORF">MYIHEB_R04785</name>
</gene>
<evidence type="ECO:0000313" key="3">
    <source>
        <dbReference type="Proteomes" id="UP000534930"/>
    </source>
</evidence>
<dbReference type="EMBL" id="VWZQ01002801">
    <property type="protein sequence ID" value="NXH26337.1"/>
    <property type="molecule type" value="Genomic_DNA"/>
</dbReference>
<evidence type="ECO:0000313" key="2">
    <source>
        <dbReference type="EMBL" id="NXH26337.1"/>
    </source>
</evidence>
<dbReference type="AlphaFoldDB" id="A0A7K9IJJ0"/>
<sequence>PAVKKLESLQYAKVAEKASVSRRTVECCIRGTTSLLYHCLGKGMSVAFVVRDVGVLLIEGSTAQMRFYEDFLENVTGQRIQDRATLKALQQLDTVLSRVVPIASLSSTGRVIVFP</sequence>
<feature type="domain" description="CCDC81 HU" evidence="1">
    <location>
        <begin position="7"/>
        <end position="78"/>
    </location>
</feature>
<dbReference type="PANTHER" id="PTHR14362:SF2">
    <property type="entry name" value="COILED-COIL DOMAIN-CONTAINING PROTEIN 81"/>
    <property type="match status" value="1"/>
</dbReference>
<keyword evidence="3" id="KW-1185">Reference proteome</keyword>
<feature type="non-terminal residue" evidence="2">
    <location>
        <position position="115"/>
    </location>
</feature>
<dbReference type="InterPro" id="IPR040673">
    <property type="entry name" value="CCDC81_HU_dom_2"/>
</dbReference>
<feature type="non-terminal residue" evidence="2">
    <location>
        <position position="1"/>
    </location>
</feature>
<organism evidence="2 3">
    <name type="scientific">Myiagra hebetior</name>
    <dbReference type="NCBI Taxonomy" id="381031"/>
    <lineage>
        <taxon>Eukaryota</taxon>
        <taxon>Metazoa</taxon>
        <taxon>Chordata</taxon>
        <taxon>Craniata</taxon>
        <taxon>Vertebrata</taxon>
        <taxon>Euteleostomi</taxon>
        <taxon>Archelosauria</taxon>
        <taxon>Archosauria</taxon>
        <taxon>Dinosauria</taxon>
        <taxon>Saurischia</taxon>
        <taxon>Theropoda</taxon>
        <taxon>Coelurosauria</taxon>
        <taxon>Aves</taxon>
        <taxon>Neognathae</taxon>
        <taxon>Neoaves</taxon>
        <taxon>Telluraves</taxon>
        <taxon>Australaves</taxon>
        <taxon>Passeriformes</taxon>
        <taxon>Corvoidea</taxon>
        <taxon>Monarchidae</taxon>
        <taxon>Myiagra</taxon>
    </lineage>
</organism>
<dbReference type="PANTHER" id="PTHR14362">
    <property type="entry name" value="COILED-COIL DOMAIN-CONTAINING PROTEIN 81"/>
    <property type="match status" value="1"/>
</dbReference>
<proteinExistence type="predicted"/>
<dbReference type="Pfam" id="PF18289">
    <property type="entry name" value="HU-CCDC81_euk_2"/>
    <property type="match status" value="1"/>
</dbReference>
<dbReference type="Proteomes" id="UP000534930">
    <property type="component" value="Unassembled WGS sequence"/>
</dbReference>
<accession>A0A7K9IJJ0</accession>
<evidence type="ECO:0000259" key="1">
    <source>
        <dbReference type="Pfam" id="PF18289"/>
    </source>
</evidence>
<protein>
    <submittedName>
        <fullName evidence="2">CCD81 protein</fullName>
    </submittedName>
</protein>
<comment type="caution">
    <text evidence="2">The sequence shown here is derived from an EMBL/GenBank/DDBJ whole genome shotgun (WGS) entry which is preliminary data.</text>
</comment>